<keyword evidence="1" id="KW-1133">Transmembrane helix</keyword>
<organism evidence="2">
    <name type="scientific">marine metagenome</name>
    <dbReference type="NCBI Taxonomy" id="408172"/>
    <lineage>
        <taxon>unclassified sequences</taxon>
        <taxon>metagenomes</taxon>
        <taxon>ecological metagenomes</taxon>
    </lineage>
</organism>
<reference evidence="2" key="1">
    <citation type="submission" date="2018-05" db="EMBL/GenBank/DDBJ databases">
        <authorList>
            <person name="Lanie J.A."/>
            <person name="Ng W.-L."/>
            <person name="Kazmierczak K.M."/>
            <person name="Andrzejewski T.M."/>
            <person name="Davidsen T.M."/>
            <person name="Wayne K.J."/>
            <person name="Tettelin H."/>
            <person name="Glass J.I."/>
            <person name="Rusch D."/>
            <person name="Podicherti R."/>
            <person name="Tsui H.-C.T."/>
            <person name="Winkler M.E."/>
        </authorList>
    </citation>
    <scope>NUCLEOTIDE SEQUENCE</scope>
</reference>
<dbReference type="AlphaFoldDB" id="A0A383A8J7"/>
<name>A0A383A8J7_9ZZZZ</name>
<accession>A0A383A8J7</accession>
<evidence type="ECO:0000313" key="2">
    <source>
        <dbReference type="EMBL" id="SVE03941.1"/>
    </source>
</evidence>
<gene>
    <name evidence="2" type="ORF">METZ01_LOCUS456795</name>
</gene>
<protein>
    <recommendedName>
        <fullName evidence="3">Yip1 domain-containing protein</fullName>
    </recommendedName>
</protein>
<feature type="transmembrane region" description="Helical" evidence="1">
    <location>
        <begin position="67"/>
        <end position="87"/>
    </location>
</feature>
<evidence type="ECO:0000256" key="1">
    <source>
        <dbReference type="SAM" id="Phobius"/>
    </source>
</evidence>
<proteinExistence type="predicted"/>
<sequence>MTKEAQSDINTPPPVLPNYPKQDLKQGYEPLEGGCTLPNLINKLLKKPLSIVYELEMKNNVGKITCLLLLIATMSFSVFGIVVGTFSWDVQIWAAPLKIVFGLLFSGLICLPSLYIFTCMGGLDAKFSSVSGMLCALMALSGLLLIGFAPVVWLFSVSSTSTTFLGFLLIVLWVICACFGLSLVCRSGHALGMTNAGHFAVWGLIFLLVTLQMTTT</sequence>
<keyword evidence="1" id="KW-0472">Membrane</keyword>
<feature type="transmembrane region" description="Helical" evidence="1">
    <location>
        <begin position="162"/>
        <end position="184"/>
    </location>
</feature>
<feature type="transmembrane region" description="Helical" evidence="1">
    <location>
        <begin position="99"/>
        <end position="118"/>
    </location>
</feature>
<feature type="non-terminal residue" evidence="2">
    <location>
        <position position="216"/>
    </location>
</feature>
<evidence type="ECO:0008006" key="3">
    <source>
        <dbReference type="Google" id="ProtNLM"/>
    </source>
</evidence>
<feature type="transmembrane region" description="Helical" evidence="1">
    <location>
        <begin position="130"/>
        <end position="156"/>
    </location>
</feature>
<keyword evidence="1" id="KW-0812">Transmembrane</keyword>
<feature type="transmembrane region" description="Helical" evidence="1">
    <location>
        <begin position="196"/>
        <end position="214"/>
    </location>
</feature>
<dbReference type="EMBL" id="UINC01190001">
    <property type="protein sequence ID" value="SVE03941.1"/>
    <property type="molecule type" value="Genomic_DNA"/>
</dbReference>